<name>A0A8X6VPY5_TRICX</name>
<dbReference type="AlphaFoldDB" id="A0A8X6VPY5"/>
<evidence type="ECO:0000313" key="1">
    <source>
        <dbReference type="EMBL" id="GFY15245.1"/>
    </source>
</evidence>
<dbReference type="Proteomes" id="UP000887159">
    <property type="component" value="Unassembled WGS sequence"/>
</dbReference>
<protein>
    <submittedName>
        <fullName evidence="1">Uncharacterized protein</fullName>
    </submittedName>
</protein>
<accession>A0A8X6VPY5</accession>
<sequence length="75" mass="8436">MNGIDTSENYYSADSRSIVNGPRVTSECDDNKQSINLTLQISSPSTQGLKRLIRLATNVTLLRKMGSRFRSRIRC</sequence>
<evidence type="ECO:0000313" key="2">
    <source>
        <dbReference type="Proteomes" id="UP000887159"/>
    </source>
</evidence>
<organism evidence="1 2">
    <name type="scientific">Trichonephila clavipes</name>
    <name type="common">Golden silk orbweaver</name>
    <name type="synonym">Nephila clavipes</name>
    <dbReference type="NCBI Taxonomy" id="2585209"/>
    <lineage>
        <taxon>Eukaryota</taxon>
        <taxon>Metazoa</taxon>
        <taxon>Ecdysozoa</taxon>
        <taxon>Arthropoda</taxon>
        <taxon>Chelicerata</taxon>
        <taxon>Arachnida</taxon>
        <taxon>Araneae</taxon>
        <taxon>Araneomorphae</taxon>
        <taxon>Entelegynae</taxon>
        <taxon>Araneoidea</taxon>
        <taxon>Nephilidae</taxon>
        <taxon>Trichonephila</taxon>
    </lineage>
</organism>
<proteinExistence type="predicted"/>
<comment type="caution">
    <text evidence="1">The sequence shown here is derived from an EMBL/GenBank/DDBJ whole genome shotgun (WGS) entry which is preliminary data.</text>
</comment>
<dbReference type="EMBL" id="BMAU01021334">
    <property type="protein sequence ID" value="GFY15245.1"/>
    <property type="molecule type" value="Genomic_DNA"/>
</dbReference>
<reference evidence="1" key="1">
    <citation type="submission" date="2020-08" db="EMBL/GenBank/DDBJ databases">
        <title>Multicomponent nature underlies the extraordinary mechanical properties of spider dragline silk.</title>
        <authorList>
            <person name="Kono N."/>
            <person name="Nakamura H."/>
            <person name="Mori M."/>
            <person name="Yoshida Y."/>
            <person name="Ohtoshi R."/>
            <person name="Malay A.D."/>
            <person name="Moran D.A.P."/>
            <person name="Tomita M."/>
            <person name="Numata K."/>
            <person name="Arakawa K."/>
        </authorList>
    </citation>
    <scope>NUCLEOTIDE SEQUENCE</scope>
</reference>
<keyword evidence="2" id="KW-1185">Reference proteome</keyword>
<gene>
    <name evidence="1" type="ORF">TNCV_1570561</name>
</gene>